<keyword evidence="3" id="KW-1185">Reference proteome</keyword>
<organism evidence="4">
    <name type="scientific">Thrips palmi</name>
    <name type="common">Melon thrips</name>
    <dbReference type="NCBI Taxonomy" id="161013"/>
    <lineage>
        <taxon>Eukaryota</taxon>
        <taxon>Metazoa</taxon>
        <taxon>Ecdysozoa</taxon>
        <taxon>Arthropoda</taxon>
        <taxon>Hexapoda</taxon>
        <taxon>Insecta</taxon>
        <taxon>Pterygota</taxon>
        <taxon>Neoptera</taxon>
        <taxon>Paraneoptera</taxon>
        <taxon>Thysanoptera</taxon>
        <taxon>Terebrantia</taxon>
        <taxon>Thripoidea</taxon>
        <taxon>Thripidae</taxon>
        <taxon>Thrips</taxon>
    </lineage>
</organism>
<feature type="domain" description="C2H2-type" evidence="2">
    <location>
        <begin position="21"/>
        <end position="50"/>
    </location>
</feature>
<feature type="domain" description="C2H2-type" evidence="2">
    <location>
        <begin position="55"/>
        <end position="85"/>
    </location>
</feature>
<gene>
    <name evidence="4" type="primary">LOC117645185</name>
</gene>
<dbReference type="SMART" id="SM00355">
    <property type="entry name" value="ZnF_C2H2"/>
    <property type="match status" value="2"/>
</dbReference>
<dbReference type="GO" id="GO:0008270">
    <property type="term" value="F:zinc ion binding"/>
    <property type="evidence" value="ECO:0007669"/>
    <property type="project" value="UniProtKB-KW"/>
</dbReference>
<evidence type="ECO:0000259" key="2">
    <source>
        <dbReference type="PROSITE" id="PS50157"/>
    </source>
</evidence>
<evidence type="ECO:0000256" key="1">
    <source>
        <dbReference type="PROSITE-ProRule" id="PRU00042"/>
    </source>
</evidence>
<dbReference type="OrthoDB" id="10031901at2759"/>
<dbReference type="InterPro" id="IPR013087">
    <property type="entry name" value="Znf_C2H2_type"/>
</dbReference>
<evidence type="ECO:0000313" key="3">
    <source>
        <dbReference type="Proteomes" id="UP000515158"/>
    </source>
</evidence>
<dbReference type="Proteomes" id="UP000515158">
    <property type="component" value="Unplaced"/>
</dbReference>
<dbReference type="KEGG" id="tpal:117645185"/>
<dbReference type="Pfam" id="PF10551">
    <property type="entry name" value="MULE"/>
    <property type="match status" value="1"/>
</dbReference>
<dbReference type="RefSeq" id="XP_034241085.1">
    <property type="nucleotide sequence ID" value="XM_034385194.1"/>
</dbReference>
<evidence type="ECO:0000313" key="4">
    <source>
        <dbReference type="RefSeq" id="XP_034241085.1"/>
    </source>
</evidence>
<reference evidence="4" key="1">
    <citation type="submission" date="2025-08" db="UniProtKB">
        <authorList>
            <consortium name="RefSeq"/>
        </authorList>
    </citation>
    <scope>IDENTIFICATION</scope>
    <source>
        <tissue evidence="4">Total insect</tissue>
    </source>
</reference>
<dbReference type="InterPro" id="IPR052797">
    <property type="entry name" value="RegFact_GeneExpr_CellDeath"/>
</dbReference>
<proteinExistence type="predicted"/>
<dbReference type="AlphaFoldDB" id="A0A6P8YUA3"/>
<dbReference type="InterPro" id="IPR018289">
    <property type="entry name" value="MULE_transposase_dom"/>
</dbReference>
<protein>
    <submittedName>
        <fullName evidence="4">Uncharacterized protein LOC117645185</fullName>
    </submittedName>
</protein>
<dbReference type="PANTHER" id="PTHR33936">
    <property type="entry name" value="PROTEIN CBG17840"/>
    <property type="match status" value="1"/>
</dbReference>
<sequence>MARHKLVCSKRSRTTASPHKFLCHMCSKPFKRSDHLKAHLKKCSSPSKKEHRPRSKCHYPDCGKTFFHKTSLLEHLRDVHPNKDHQDPISKSFSSLDDFVTWKEKEEEKTYSYFSMHTGESRKGGHVYFYCQHDGLAKPDLKKTSGKRGCGKVKKGNLCIAFMKVHKTENDIKVEYYPCHSHPLDPQDFQHQPLSRSAYQLIDQQLAWEVSPSKIQDLLRNGAFSRENREDSGVEKKNNYVSIKLIRERKRKVRNSKRLHKEDPVSVRKLFEGLRQEKYNPVILYKPLGMKCMQGPSEVNDLPDADNIFMFGIQTKEQAELFKQGCSKAMLVDDTHGTTQYDLKLLTVMVPDQNNRCWPVAHLITSHMDKNTLQYFFKAMKEKNPDADINVVVTDDDPALINAAELGFGKTLRHILCVWHLHQTFQRNIHSHGVPRNLDSELYSDLKAVINCRDPVKEFPALSEAFVKKFEASAPDFITYFVTYYMSRPEKWAMSYRNFYYANQNTTGANESFHHRLKKRHMKRRPNKRVDDLINILMKVEEDDFSTRKRENLFGVSAGSYEAVLLRHKKGMDMGDDCIGETLSNLVYEVMSSKDKSQQKYFIAINNLKCTEKICRNKCKEPECKGLCSHMLTCSCPDKSPVCKHIHKLYSFLLKKDIIHNDDVVDDTPDDGNVQLFSLYDNEQEPDEGRSNENALKKLKENVAKLNSMLDSETLLNSHLVVHANAVIDQLLKKMESAANIPTDIVMMQMKPTIHFSSRAKLQTQESQMLPFRRAKKRKKPANAFNQKLSPNAKERVKKNLLSLLSDYSDSEPDIEETIGTQTDNHDEPAVSSFTPSLGYVKKLNDIILKIGDSELSIIDLKSLEMQLSSLEEKKIQSASPGFVTGQILPSTGCIFVHSIRDFGCLCLYLK</sequence>
<accession>A0A6P8YUA3</accession>
<keyword evidence="1" id="KW-0862">Zinc</keyword>
<dbReference type="PROSITE" id="PS00028">
    <property type="entry name" value="ZINC_FINGER_C2H2_1"/>
    <property type="match status" value="1"/>
</dbReference>
<dbReference type="PROSITE" id="PS50157">
    <property type="entry name" value="ZINC_FINGER_C2H2_2"/>
    <property type="match status" value="2"/>
</dbReference>
<name>A0A6P8YUA3_THRPL</name>
<keyword evidence="1" id="KW-0479">Metal-binding</keyword>
<dbReference type="GeneID" id="117645185"/>
<keyword evidence="1" id="KW-0863">Zinc-finger</keyword>
<dbReference type="InParanoid" id="A0A6P8YUA3"/>
<dbReference type="PANTHER" id="PTHR33936:SF25">
    <property type="entry name" value="C2H2-TYPE DOMAIN-CONTAINING PROTEIN"/>
    <property type="match status" value="1"/>
</dbReference>
<dbReference type="Gene3D" id="3.30.160.60">
    <property type="entry name" value="Classic Zinc Finger"/>
    <property type="match status" value="1"/>
</dbReference>